<evidence type="ECO:0000313" key="3">
    <source>
        <dbReference type="EMBL" id="MVO10450.1"/>
    </source>
</evidence>
<dbReference type="InterPro" id="IPR026341">
    <property type="entry name" value="T9SS_type_B"/>
</dbReference>
<dbReference type="RefSeq" id="WP_140998875.1">
    <property type="nucleotide sequence ID" value="NZ_VDCZ01000012.1"/>
</dbReference>
<keyword evidence="1" id="KW-0732">Signal</keyword>
<feature type="chain" id="PRO_5026202522" evidence="1">
    <location>
        <begin position="19"/>
        <end position="1352"/>
    </location>
</feature>
<gene>
    <name evidence="3" type="ORF">GOQ30_14845</name>
</gene>
<sequence>MKAFYVLVFLINTSIVFAQKQTTSIGFIENKGQIVDQKGKENSQVKYLLNTNGLNVQLREKGFSYDVYETERLPLTKKDKEFKGSNPSFDTGIKNPDYSLKYNFHRIDIDFLNSNKNVTLVSEEKSADYDNYYNVAHAPDGKTQVHKYQKVTYQNIYTNIDVVFFIPKDSTKVVEYNFIVKPGGKVSDIQLQFKGGKTELIDNKIRMHLRFGQMEETLPLSWIEDKNAKKEIALHYKKIKKNVFGFDGDINHSNKVIVIDPVPVRLWGTYYGGSGDELPSTLTTNQNNDVYISGTTNSIQNIATLGTHQSSLIASWNIFITKFDTNGIRIWGTYFYSDFGQTNIQSPYIKVDSQNNVYLAGRELYNTNIGTPGTFQPIKNSNLDLFLVKLNDFGIKQWGTYYGGNGRERVFAICIDSYDNIYISGETFSTDALSTPGAHQSSNNSNVNRSDAFIAKFNGSGNRIWGTFYGGEGSDSFTNLSISNDDYLFATGIHSSQTNIATSDTYQTTNNGVFGGMIVKFDLDGNRIWGTYIADNSSVFNAELKGDIICIFGLTQNQTSIATTNSLVPIFQNLVTSPTSPSESPFIINFNHVTQEKIWGTYFYGYISDVKMNNNHEVFFSGQTNLNSDIATPNGFLPNISSSNHDTYIIKLDPFGQKIWGTYYGGLGPDTIGRLYLDTNNDIYLYGITGSNTGISTTNSHQPNPYTNNYLDSFLAKFRDCQSITIANSNAPICIGENLELTASGGINYSWTGPNGFTSTEQNPIIPNATIANNGQYSCAITGSTTGCDDTIIIDVRVGDSEAPIPTLQNLPTVTGDCNTTLTNPTATDNCAGTITATTTDPLSYTNPGNYTITWLYDDGNGNTSSQTQNIVITSVAPPVADLAQQFCFQDNPTINDIQIVGQNITWYSASVGGTTLSPSTSIYNATTYYASQTINGCESERIGIRTIVNSPAIPGAYLTQTFCASANLTLDDIEVTGVNLIWYDSFVGGTIIPSSTPLQHETIYYCTQTINGCESPKRPIHISLINTLNATNYSESLCDAQNDGHEVLNLANYNTYLIGSTGNTFRYYTSENAAENEMNQEEIINFSNYNLTIGSQIIYVRIDSPNTCHQIVELELTLYSNPIVNITDIMPICEGSSITITAGNGYDSYLWSTNETTPSIVVSQPGSYSVTVTQNHGTLVCTTTKDFTVVQSNIGSITQIISSDWTDTENTITVLLSGSSTGDYEYSLDGIHYQESNVFNGLQSGMYTVYINDKNGCGEVKETVYVFMYPKFFTPNGDGYNDFWKIQFSENEPHLRVQIFDRYGKFIKELGSNTQGWDGTYLGKMLPSTDYWFTVTRENGKVYKGHFSLKR</sequence>
<dbReference type="EMBL" id="WQLW01000012">
    <property type="protein sequence ID" value="MVO10450.1"/>
    <property type="molecule type" value="Genomic_DNA"/>
</dbReference>
<keyword evidence="4" id="KW-1185">Reference proteome</keyword>
<dbReference type="Gene3D" id="2.60.40.10">
    <property type="entry name" value="Immunoglobulins"/>
    <property type="match status" value="2"/>
</dbReference>
<protein>
    <submittedName>
        <fullName evidence="3">T9SS type B sorting domain-containing protein</fullName>
    </submittedName>
</protein>
<evidence type="ECO:0000256" key="1">
    <source>
        <dbReference type="SAM" id="SignalP"/>
    </source>
</evidence>
<reference evidence="4" key="1">
    <citation type="submission" date="2019-05" db="EMBL/GenBank/DDBJ databases">
        <title>Flavobacterium profundi sp. nov., isolated from a deep-sea seamount.</title>
        <authorList>
            <person name="Zhang D.-C."/>
        </authorList>
    </citation>
    <scope>NUCLEOTIDE SEQUENCE [LARGE SCALE GENOMIC DNA]</scope>
    <source>
        <strain evidence="4">TP390</strain>
    </source>
</reference>
<feature type="domain" description="DUF7948" evidence="2">
    <location>
        <begin position="27"/>
        <end position="262"/>
    </location>
</feature>
<proteinExistence type="predicted"/>
<evidence type="ECO:0000259" key="2">
    <source>
        <dbReference type="Pfam" id="PF25778"/>
    </source>
</evidence>
<name>A0A6I4IUA1_9FLAO</name>
<dbReference type="InterPro" id="IPR013783">
    <property type="entry name" value="Ig-like_fold"/>
</dbReference>
<dbReference type="PANTHER" id="PTHR35580:SF1">
    <property type="entry name" value="PHYTASE-LIKE DOMAIN-CONTAINING PROTEIN"/>
    <property type="match status" value="1"/>
</dbReference>
<dbReference type="Proteomes" id="UP000431264">
    <property type="component" value="Unassembled WGS sequence"/>
</dbReference>
<comment type="caution">
    <text evidence="3">The sequence shown here is derived from an EMBL/GenBank/DDBJ whole genome shotgun (WGS) entry which is preliminary data.</text>
</comment>
<feature type="signal peptide" evidence="1">
    <location>
        <begin position="1"/>
        <end position="18"/>
    </location>
</feature>
<organism evidence="3 4">
    <name type="scientific">Flavobacterium profundi</name>
    <dbReference type="NCBI Taxonomy" id="1774945"/>
    <lineage>
        <taxon>Bacteria</taxon>
        <taxon>Pseudomonadati</taxon>
        <taxon>Bacteroidota</taxon>
        <taxon>Flavobacteriia</taxon>
        <taxon>Flavobacteriales</taxon>
        <taxon>Flavobacteriaceae</taxon>
        <taxon>Flavobacterium</taxon>
    </lineage>
</organism>
<dbReference type="InterPro" id="IPR052918">
    <property type="entry name" value="Motility_Chemotaxis_Reg"/>
</dbReference>
<accession>A0A6I4IUA1</accession>
<dbReference type="Pfam" id="PF13585">
    <property type="entry name" value="CHU_C"/>
    <property type="match status" value="1"/>
</dbReference>
<evidence type="ECO:0000313" key="4">
    <source>
        <dbReference type="Proteomes" id="UP000431264"/>
    </source>
</evidence>
<dbReference type="Pfam" id="PF25778">
    <property type="entry name" value="DUF7948"/>
    <property type="match status" value="1"/>
</dbReference>
<dbReference type="OrthoDB" id="1652165at2"/>
<dbReference type="PANTHER" id="PTHR35580">
    <property type="entry name" value="CELL SURFACE GLYCOPROTEIN (S-LAYER PROTEIN)-LIKE PROTEIN"/>
    <property type="match status" value="1"/>
</dbReference>
<dbReference type="NCBIfam" id="TIGR04131">
    <property type="entry name" value="Bac_Flav_CTERM"/>
    <property type="match status" value="1"/>
</dbReference>
<dbReference type="InterPro" id="IPR057708">
    <property type="entry name" value="DUF7948"/>
</dbReference>